<sequence length="140" mass="15529">MVQIQSGQVYDISNVLGGTSLDLSGGDNRSIIGYGFHGGPNQKWFVERLNSGWTFRSLGSGSYIGIQGPPQDGTPLVATQEPTEWDIWPDEQDNSKYRVFLPNTPLNWDLADHGNSAPGTLVTLWGKWEGKNQTWDFKSK</sequence>
<dbReference type="SUPFAM" id="SSF50370">
    <property type="entry name" value="Ricin B-like lectins"/>
    <property type="match status" value="1"/>
</dbReference>
<evidence type="ECO:0000313" key="3">
    <source>
        <dbReference type="Proteomes" id="UP000027265"/>
    </source>
</evidence>
<gene>
    <name evidence="2" type="ORF">JAAARDRAFT_143008</name>
</gene>
<evidence type="ECO:0000259" key="1">
    <source>
        <dbReference type="Pfam" id="PF14200"/>
    </source>
</evidence>
<dbReference type="InterPro" id="IPR000772">
    <property type="entry name" value="Ricin_B_lectin"/>
</dbReference>
<proteinExistence type="predicted"/>
<keyword evidence="3" id="KW-1185">Reference proteome</keyword>
<feature type="domain" description="Ricin B lectin" evidence="1">
    <location>
        <begin position="7"/>
        <end position="77"/>
    </location>
</feature>
<reference evidence="3" key="1">
    <citation type="journal article" date="2014" name="Proc. Natl. Acad. Sci. U.S.A.">
        <title>Extensive sampling of basidiomycete genomes demonstrates inadequacy of the white-rot/brown-rot paradigm for wood decay fungi.</title>
        <authorList>
            <person name="Riley R."/>
            <person name="Salamov A.A."/>
            <person name="Brown D.W."/>
            <person name="Nagy L.G."/>
            <person name="Floudas D."/>
            <person name="Held B.W."/>
            <person name="Levasseur A."/>
            <person name="Lombard V."/>
            <person name="Morin E."/>
            <person name="Otillar R."/>
            <person name="Lindquist E.A."/>
            <person name="Sun H."/>
            <person name="LaButti K.M."/>
            <person name="Schmutz J."/>
            <person name="Jabbour D."/>
            <person name="Luo H."/>
            <person name="Baker S.E."/>
            <person name="Pisabarro A.G."/>
            <person name="Walton J.D."/>
            <person name="Blanchette R.A."/>
            <person name="Henrissat B."/>
            <person name="Martin F."/>
            <person name="Cullen D."/>
            <person name="Hibbett D.S."/>
            <person name="Grigoriev I.V."/>
        </authorList>
    </citation>
    <scope>NUCLEOTIDE SEQUENCE [LARGE SCALE GENOMIC DNA]</scope>
    <source>
        <strain evidence="3">MUCL 33604</strain>
    </source>
</reference>
<dbReference type="Proteomes" id="UP000027265">
    <property type="component" value="Unassembled WGS sequence"/>
</dbReference>
<organism evidence="2 3">
    <name type="scientific">Jaapia argillacea MUCL 33604</name>
    <dbReference type="NCBI Taxonomy" id="933084"/>
    <lineage>
        <taxon>Eukaryota</taxon>
        <taxon>Fungi</taxon>
        <taxon>Dikarya</taxon>
        <taxon>Basidiomycota</taxon>
        <taxon>Agaricomycotina</taxon>
        <taxon>Agaricomycetes</taxon>
        <taxon>Agaricomycetidae</taxon>
        <taxon>Jaapiales</taxon>
        <taxon>Jaapiaceae</taxon>
        <taxon>Jaapia</taxon>
    </lineage>
</organism>
<protein>
    <submittedName>
        <fullName evidence="2">Carbohydrate-binding module family 13 protein</fullName>
    </submittedName>
</protein>
<dbReference type="AlphaFoldDB" id="A0A067P7E9"/>
<dbReference type="HOGENOM" id="CLU_119132_0_0_1"/>
<dbReference type="OrthoDB" id="2131701at2759"/>
<evidence type="ECO:0000313" key="2">
    <source>
        <dbReference type="EMBL" id="KDQ49765.1"/>
    </source>
</evidence>
<accession>A0A067P7E9</accession>
<dbReference type="InterPro" id="IPR035992">
    <property type="entry name" value="Ricin_B-like_lectins"/>
</dbReference>
<dbReference type="Gene3D" id="2.80.10.50">
    <property type="match status" value="1"/>
</dbReference>
<dbReference type="CDD" id="cd23422">
    <property type="entry name" value="beta-trefoil_Ricin_MPL_CNL"/>
    <property type="match status" value="1"/>
</dbReference>
<dbReference type="EMBL" id="KL197775">
    <property type="protein sequence ID" value="KDQ49765.1"/>
    <property type="molecule type" value="Genomic_DNA"/>
</dbReference>
<name>A0A067P7E9_9AGAM</name>
<dbReference type="Pfam" id="PF14200">
    <property type="entry name" value="RicinB_lectin_2"/>
    <property type="match status" value="1"/>
</dbReference>
<dbReference type="InParanoid" id="A0A067P7E9"/>